<dbReference type="PANTHER" id="PTHR42856:SF1">
    <property type="entry name" value="ACYL-COENZYME A THIOESTERASE PAAI"/>
    <property type="match status" value="1"/>
</dbReference>
<keyword evidence="1" id="KW-0378">Hydrolase</keyword>
<dbReference type="OrthoDB" id="32575at2"/>
<dbReference type="GO" id="GO:0016289">
    <property type="term" value="F:acyl-CoA hydrolase activity"/>
    <property type="evidence" value="ECO:0007669"/>
    <property type="project" value="TreeGrafter"/>
</dbReference>
<dbReference type="InterPro" id="IPR003736">
    <property type="entry name" value="PAAI_dom"/>
</dbReference>
<evidence type="ECO:0000313" key="4">
    <source>
        <dbReference type="Proteomes" id="UP000000483"/>
    </source>
</evidence>
<dbReference type="STRING" id="880072.Desac_1509"/>
<sequence>MSVKQEKVLQALRRQVSEQPLAPKMGLDLIEVSPGRSKVTMQTGSWCLNILGGIHGTAIFALIDEAFQAACNAYGTVAVALNMTLTFHQAPQVGEVLTAAAQELHRGGRTATYLISVTDSENRLIATCQALAYRKKERLPFLPDDAA</sequence>
<dbReference type="Pfam" id="PF03061">
    <property type="entry name" value="4HBT"/>
    <property type="match status" value="1"/>
</dbReference>
<dbReference type="eggNOG" id="COG2050">
    <property type="taxonomic scope" value="Bacteria"/>
</dbReference>
<evidence type="ECO:0000259" key="2">
    <source>
        <dbReference type="Pfam" id="PF03061"/>
    </source>
</evidence>
<proteinExistence type="predicted"/>
<evidence type="ECO:0000313" key="3">
    <source>
        <dbReference type="EMBL" id="AEB09364.1"/>
    </source>
</evidence>
<organism evidence="3 4">
    <name type="scientific">Desulfobacca acetoxidans (strain ATCC 700848 / DSM 11109 / ASRB2)</name>
    <dbReference type="NCBI Taxonomy" id="880072"/>
    <lineage>
        <taxon>Bacteria</taxon>
        <taxon>Pseudomonadati</taxon>
        <taxon>Thermodesulfobacteriota</taxon>
        <taxon>Desulfobaccia</taxon>
        <taxon>Desulfobaccales</taxon>
        <taxon>Desulfobaccaceae</taxon>
        <taxon>Desulfobacca</taxon>
    </lineage>
</organism>
<dbReference type="RefSeq" id="WP_013706474.1">
    <property type="nucleotide sequence ID" value="NC_015388.1"/>
</dbReference>
<protein>
    <submittedName>
        <fullName evidence="3">Phenylacetic acid degradation-related protein</fullName>
    </submittedName>
</protein>
<dbReference type="NCBIfam" id="TIGR00369">
    <property type="entry name" value="unchar_dom_1"/>
    <property type="match status" value="1"/>
</dbReference>
<reference evidence="3 4" key="1">
    <citation type="journal article" date="2011" name="Stand. Genomic Sci.">
        <title>Complete genome sequence of the acetate-degrading sulfate reducer Desulfobacca acetoxidans type strain (ASRB2).</title>
        <authorList>
            <person name="Goker M."/>
            <person name="Teshima H."/>
            <person name="Lapidus A."/>
            <person name="Nolan M."/>
            <person name="Lucas S."/>
            <person name="Hammon N."/>
            <person name="Deshpande S."/>
            <person name="Cheng J.F."/>
            <person name="Tapia R."/>
            <person name="Han C."/>
            <person name="Goodwin L."/>
            <person name="Pitluck S."/>
            <person name="Huntemann M."/>
            <person name="Liolios K."/>
            <person name="Ivanova N."/>
            <person name="Pagani I."/>
            <person name="Mavromatis K."/>
            <person name="Ovchinikova G."/>
            <person name="Pati A."/>
            <person name="Chen A."/>
            <person name="Palaniappan K."/>
            <person name="Land M."/>
            <person name="Hauser L."/>
            <person name="Brambilla E.M."/>
            <person name="Rohde M."/>
            <person name="Spring S."/>
            <person name="Detter J.C."/>
            <person name="Woyke T."/>
            <person name="Bristow J."/>
            <person name="Eisen J.A."/>
            <person name="Markowitz V."/>
            <person name="Hugenholtz P."/>
            <person name="Kyrpides N.C."/>
            <person name="Klenk H.P."/>
        </authorList>
    </citation>
    <scope>NUCLEOTIDE SEQUENCE [LARGE SCALE GENOMIC DNA]</scope>
    <source>
        <strain evidence="4">ATCC 700848 / DSM 11109 / ASRB2</strain>
    </source>
</reference>
<dbReference type="KEGG" id="dao:Desac_1509"/>
<dbReference type="HOGENOM" id="CLU_089876_11_2_7"/>
<dbReference type="PANTHER" id="PTHR42856">
    <property type="entry name" value="ACYL-COENZYME A THIOESTERASE PAAI"/>
    <property type="match status" value="1"/>
</dbReference>
<dbReference type="AlphaFoldDB" id="F2NCT3"/>
<dbReference type="Gene3D" id="3.10.129.10">
    <property type="entry name" value="Hotdog Thioesterase"/>
    <property type="match status" value="1"/>
</dbReference>
<dbReference type="InterPro" id="IPR006683">
    <property type="entry name" value="Thioestr_dom"/>
</dbReference>
<gene>
    <name evidence="3" type="ordered locus">Desac_1509</name>
</gene>
<dbReference type="Proteomes" id="UP000000483">
    <property type="component" value="Chromosome"/>
</dbReference>
<dbReference type="CDD" id="cd03443">
    <property type="entry name" value="PaaI_thioesterase"/>
    <property type="match status" value="1"/>
</dbReference>
<reference evidence="4" key="2">
    <citation type="submission" date="2011-03" db="EMBL/GenBank/DDBJ databases">
        <title>The complete genome of Desulfobacca acetoxidans DSM 11109.</title>
        <authorList>
            <consortium name="US DOE Joint Genome Institute (JGI-PGF)"/>
            <person name="Lucas S."/>
            <person name="Copeland A."/>
            <person name="Lapidus A."/>
            <person name="Bruce D."/>
            <person name="Goodwin L."/>
            <person name="Pitluck S."/>
            <person name="Peters L."/>
            <person name="Kyrpides N."/>
            <person name="Mavromatis K."/>
            <person name="Ivanova N."/>
            <person name="Ovchinnikova G."/>
            <person name="Teshima H."/>
            <person name="Detter J.C."/>
            <person name="Han C."/>
            <person name="Land M."/>
            <person name="Hauser L."/>
            <person name="Markowitz V."/>
            <person name="Cheng J.-F."/>
            <person name="Hugenholtz P."/>
            <person name="Woyke T."/>
            <person name="Wu D."/>
            <person name="Spring S."/>
            <person name="Schueler E."/>
            <person name="Brambilla E."/>
            <person name="Klenk H.-P."/>
            <person name="Eisen J.A."/>
        </authorList>
    </citation>
    <scope>NUCLEOTIDE SEQUENCE [LARGE SCALE GENOMIC DNA]</scope>
    <source>
        <strain evidence="4">ATCC 700848 / DSM 11109 / ASRB2</strain>
    </source>
</reference>
<dbReference type="EMBL" id="CP002629">
    <property type="protein sequence ID" value="AEB09364.1"/>
    <property type="molecule type" value="Genomic_DNA"/>
</dbReference>
<accession>F2NCT3</accession>
<dbReference type="SUPFAM" id="SSF54637">
    <property type="entry name" value="Thioesterase/thiol ester dehydrase-isomerase"/>
    <property type="match status" value="1"/>
</dbReference>
<dbReference type="InterPro" id="IPR029069">
    <property type="entry name" value="HotDog_dom_sf"/>
</dbReference>
<dbReference type="InterPro" id="IPR052723">
    <property type="entry name" value="Acyl-CoA_thioesterase_PaaI"/>
</dbReference>
<evidence type="ECO:0000256" key="1">
    <source>
        <dbReference type="ARBA" id="ARBA00022801"/>
    </source>
</evidence>
<feature type="domain" description="Thioesterase" evidence="2">
    <location>
        <begin position="52"/>
        <end position="125"/>
    </location>
</feature>
<keyword evidence="4" id="KW-1185">Reference proteome</keyword>
<name>F2NCT3_DESAR</name>